<reference evidence="2" key="1">
    <citation type="submission" date="2020-05" db="EMBL/GenBank/DDBJ databases">
        <title>Mycena genomes resolve the evolution of fungal bioluminescence.</title>
        <authorList>
            <person name="Tsai I.J."/>
        </authorList>
    </citation>
    <scope>NUCLEOTIDE SEQUENCE</scope>
    <source>
        <strain evidence="2">160909Yilan</strain>
    </source>
</reference>
<keyword evidence="1" id="KW-0812">Transmembrane</keyword>
<dbReference type="EMBL" id="JACAZH010000003">
    <property type="protein sequence ID" value="KAF7373017.1"/>
    <property type="molecule type" value="Genomic_DNA"/>
</dbReference>
<comment type="caution">
    <text evidence="2">The sequence shown here is derived from an EMBL/GenBank/DDBJ whole genome shotgun (WGS) entry which is preliminary data.</text>
</comment>
<keyword evidence="1" id="KW-1133">Transmembrane helix</keyword>
<feature type="transmembrane region" description="Helical" evidence="1">
    <location>
        <begin position="54"/>
        <end position="73"/>
    </location>
</feature>
<keyword evidence="1" id="KW-0472">Membrane</keyword>
<feature type="transmembrane region" description="Helical" evidence="1">
    <location>
        <begin position="93"/>
        <end position="110"/>
    </location>
</feature>
<dbReference type="Proteomes" id="UP000623467">
    <property type="component" value="Unassembled WGS sequence"/>
</dbReference>
<proteinExistence type="predicted"/>
<gene>
    <name evidence="2" type="ORF">MSAN_00509100</name>
</gene>
<name>A0A8H7DH62_9AGAR</name>
<evidence type="ECO:0000313" key="3">
    <source>
        <dbReference type="Proteomes" id="UP000623467"/>
    </source>
</evidence>
<organism evidence="2 3">
    <name type="scientific">Mycena sanguinolenta</name>
    <dbReference type="NCBI Taxonomy" id="230812"/>
    <lineage>
        <taxon>Eukaryota</taxon>
        <taxon>Fungi</taxon>
        <taxon>Dikarya</taxon>
        <taxon>Basidiomycota</taxon>
        <taxon>Agaricomycotina</taxon>
        <taxon>Agaricomycetes</taxon>
        <taxon>Agaricomycetidae</taxon>
        <taxon>Agaricales</taxon>
        <taxon>Marasmiineae</taxon>
        <taxon>Mycenaceae</taxon>
        <taxon>Mycena</taxon>
    </lineage>
</organism>
<protein>
    <submittedName>
        <fullName evidence="2">Uncharacterized protein</fullName>
    </submittedName>
</protein>
<evidence type="ECO:0000313" key="2">
    <source>
        <dbReference type="EMBL" id="KAF7373017.1"/>
    </source>
</evidence>
<evidence type="ECO:0000256" key="1">
    <source>
        <dbReference type="SAM" id="Phobius"/>
    </source>
</evidence>
<accession>A0A8H7DH62</accession>
<dbReference type="AlphaFoldDB" id="A0A8H7DH62"/>
<keyword evidence="3" id="KW-1185">Reference proteome</keyword>
<sequence length="121" mass="13118">MMSRVAPTGRTFQTHTTTVFPAHASTTFHRVAAPTYHPPSSYAPSRSLLGLGRLLSAAAIHPSIAVSILSGFAPLYHPPLTLRPLRLALDATHATFLVLILEYCLCRVVLEDPTHSSAFRS</sequence>